<dbReference type="GO" id="GO:0006261">
    <property type="term" value="P:DNA-templated DNA replication"/>
    <property type="evidence" value="ECO:0007669"/>
    <property type="project" value="TreeGrafter"/>
</dbReference>
<dbReference type="Pfam" id="PF00004">
    <property type="entry name" value="AAA"/>
    <property type="match status" value="1"/>
</dbReference>
<dbReference type="GO" id="GO:0003677">
    <property type="term" value="F:DNA binding"/>
    <property type="evidence" value="ECO:0007669"/>
    <property type="project" value="InterPro"/>
</dbReference>
<reference evidence="5 6" key="1">
    <citation type="submission" date="2016-11" db="EMBL/GenBank/DDBJ databases">
        <title>Comparative genomics of Acidibacillus ferroxidans species.</title>
        <authorList>
            <person name="Oliveira G."/>
            <person name="Nunes G."/>
            <person name="Oliveira R."/>
            <person name="Araujo F."/>
            <person name="Salim A."/>
            <person name="Scholte L."/>
            <person name="Morais D."/>
            <person name="Nancucheo I."/>
            <person name="Johnson D.B."/>
            <person name="Grail B."/>
            <person name="Bittencourt J."/>
            <person name="Valadares R."/>
        </authorList>
    </citation>
    <scope>NUCLEOTIDE SEQUENCE [LARGE SCALE GENOMIC DNA]</scope>
    <source>
        <strain evidence="5 6">Y002</strain>
    </source>
</reference>
<dbReference type="SMART" id="SM00382">
    <property type="entry name" value="AAA"/>
    <property type="match status" value="1"/>
</dbReference>
<evidence type="ECO:0000256" key="2">
    <source>
        <dbReference type="ARBA" id="ARBA00022741"/>
    </source>
</evidence>
<name>A0A2U3D8Z0_SULT2</name>
<dbReference type="InterPro" id="IPR003593">
    <property type="entry name" value="AAA+_ATPase"/>
</dbReference>
<dbReference type="InterPro" id="IPR051314">
    <property type="entry name" value="AAA_ATPase_RarA/MGS1/WRNIP1"/>
</dbReference>
<dbReference type="InterPro" id="IPR032423">
    <property type="entry name" value="AAA_assoc_2"/>
</dbReference>
<evidence type="ECO:0000313" key="5">
    <source>
        <dbReference type="EMBL" id="PWI57746.1"/>
    </source>
</evidence>
<dbReference type="GO" id="GO:0017116">
    <property type="term" value="F:single-stranded DNA helicase activity"/>
    <property type="evidence" value="ECO:0007669"/>
    <property type="project" value="TreeGrafter"/>
</dbReference>
<dbReference type="InterPro" id="IPR027417">
    <property type="entry name" value="P-loop_NTPase"/>
</dbReference>
<proteinExistence type="inferred from homology"/>
<dbReference type="Gene3D" id="1.10.3710.10">
    <property type="entry name" value="DNA polymerase III clamp loader subunits, C-terminal domain"/>
    <property type="match status" value="1"/>
</dbReference>
<dbReference type="Pfam" id="PF12002">
    <property type="entry name" value="MgsA_C"/>
    <property type="match status" value="1"/>
</dbReference>
<keyword evidence="2" id="KW-0547">Nucleotide-binding</keyword>
<dbReference type="InterPro" id="IPR008921">
    <property type="entry name" value="DNA_pol3_clamp-load_cplx_C"/>
</dbReference>
<dbReference type="FunFam" id="3.40.50.300:FF:000137">
    <property type="entry name" value="Replication-associated recombination protein A"/>
    <property type="match status" value="1"/>
</dbReference>
<dbReference type="Gene3D" id="3.40.50.300">
    <property type="entry name" value="P-loop containing nucleotide triphosphate hydrolases"/>
    <property type="match status" value="1"/>
</dbReference>
<dbReference type="PANTHER" id="PTHR13779:SF7">
    <property type="entry name" value="ATPASE WRNIP1"/>
    <property type="match status" value="1"/>
</dbReference>
<evidence type="ECO:0000256" key="1">
    <source>
        <dbReference type="ARBA" id="ARBA00008959"/>
    </source>
</evidence>
<dbReference type="Pfam" id="PF16193">
    <property type="entry name" value="AAA_assoc_2"/>
    <property type="match status" value="1"/>
</dbReference>
<dbReference type="Proteomes" id="UP000245380">
    <property type="component" value="Unassembled WGS sequence"/>
</dbReference>
<comment type="caution">
    <text evidence="5">The sequence shown here is derived from an EMBL/GenBank/DDBJ whole genome shotgun (WGS) entry which is preliminary data.</text>
</comment>
<dbReference type="CDD" id="cd18139">
    <property type="entry name" value="HLD_clamp_RarA"/>
    <property type="match status" value="1"/>
</dbReference>
<organism evidence="5 6">
    <name type="scientific">Sulfoacidibacillus thermotolerans</name>
    <name type="common">Acidibacillus sulfuroxidans</name>
    <dbReference type="NCBI Taxonomy" id="1765684"/>
    <lineage>
        <taxon>Bacteria</taxon>
        <taxon>Bacillati</taxon>
        <taxon>Bacillota</taxon>
        <taxon>Bacilli</taxon>
        <taxon>Bacillales</taxon>
        <taxon>Alicyclobacillaceae</taxon>
        <taxon>Sulfoacidibacillus</taxon>
    </lineage>
</organism>
<feature type="domain" description="AAA+ ATPase" evidence="4">
    <location>
        <begin position="42"/>
        <end position="159"/>
    </location>
</feature>
<dbReference type="GO" id="GO:0000731">
    <property type="term" value="P:DNA synthesis involved in DNA repair"/>
    <property type="evidence" value="ECO:0007669"/>
    <property type="project" value="TreeGrafter"/>
</dbReference>
<dbReference type="PANTHER" id="PTHR13779">
    <property type="entry name" value="WERNER HELICASE-INTERACTING PROTEIN 1 FAMILY MEMBER"/>
    <property type="match status" value="1"/>
</dbReference>
<evidence type="ECO:0000256" key="3">
    <source>
        <dbReference type="ARBA" id="ARBA00022840"/>
    </source>
</evidence>
<dbReference type="InterPro" id="IPR003959">
    <property type="entry name" value="ATPase_AAA_core"/>
</dbReference>
<gene>
    <name evidence="5" type="ORF">BM613_07125</name>
</gene>
<keyword evidence="3" id="KW-0067">ATP-binding</keyword>
<dbReference type="SUPFAM" id="SSF48019">
    <property type="entry name" value="post-AAA+ oligomerization domain-like"/>
    <property type="match status" value="1"/>
</dbReference>
<evidence type="ECO:0000313" key="6">
    <source>
        <dbReference type="Proteomes" id="UP000245380"/>
    </source>
</evidence>
<dbReference type="EMBL" id="MPDK01000009">
    <property type="protein sequence ID" value="PWI57746.1"/>
    <property type="molecule type" value="Genomic_DNA"/>
</dbReference>
<sequence>MQLDLTIPLAERMRPRQLDEFIGQEQLVGPGKVLRRAVDAGRLMSAVFFGPPGTGKTTLAKIYAMAADARFVELSAVASGAKELREVFAAAEQEKRMYGIQTVLFIDEIHRYSKAQQDLLLPAVERGIVYVLGSTTENPRICLTRALLSRLQIFELQGLRADEIVLALQRALTDAERGLGSYDVQVSKDALEAIVHLADGDLRKALQLLEASVQMAVSSDGARQVSVADVREVAQEAVAAVDESILYDMLSAFGKSLRGSDSDAALYWFMRMVAAGVDPRVPVRRLIVHASEDVGLASPHALVQAVTAMQALLQVGMPEARIPIAQAIIFVCEAPKSNSVVAALAKVDEAITAYPHAKVPTWLRDRHFYREGNDDRPYLYPHDYPGHYVEQVYLPNELQNAVFYQPTEQGTEGKIRPRKLSKAEIARCSI</sequence>
<dbReference type="CDD" id="cd00009">
    <property type="entry name" value="AAA"/>
    <property type="match status" value="1"/>
</dbReference>
<dbReference type="GO" id="GO:0016887">
    <property type="term" value="F:ATP hydrolysis activity"/>
    <property type="evidence" value="ECO:0007669"/>
    <property type="project" value="InterPro"/>
</dbReference>
<keyword evidence="6" id="KW-1185">Reference proteome</keyword>
<protein>
    <recommendedName>
        <fullName evidence="4">AAA+ ATPase domain-containing protein</fullName>
    </recommendedName>
</protein>
<dbReference type="OrthoDB" id="9778364at2"/>
<dbReference type="SUPFAM" id="SSF52540">
    <property type="entry name" value="P-loop containing nucleoside triphosphate hydrolases"/>
    <property type="match status" value="1"/>
</dbReference>
<dbReference type="Gene3D" id="1.20.272.10">
    <property type="match status" value="1"/>
</dbReference>
<comment type="similarity">
    <text evidence="1">Belongs to the AAA ATPase family. RarA/MGS1/WRNIP1 subfamily.</text>
</comment>
<dbReference type="RefSeq" id="WP_109430492.1">
    <property type="nucleotide sequence ID" value="NZ_MPDK01000009.1"/>
</dbReference>
<dbReference type="AlphaFoldDB" id="A0A2U3D8Z0"/>
<accession>A0A2U3D8Z0</accession>
<dbReference type="Gene3D" id="1.10.8.60">
    <property type="match status" value="1"/>
</dbReference>
<dbReference type="InterPro" id="IPR021886">
    <property type="entry name" value="MgsA_C"/>
</dbReference>
<dbReference type="GO" id="GO:0008047">
    <property type="term" value="F:enzyme activator activity"/>
    <property type="evidence" value="ECO:0007669"/>
    <property type="project" value="TreeGrafter"/>
</dbReference>
<dbReference type="GO" id="GO:0005524">
    <property type="term" value="F:ATP binding"/>
    <property type="evidence" value="ECO:0007669"/>
    <property type="project" value="UniProtKB-KW"/>
</dbReference>
<evidence type="ECO:0000259" key="4">
    <source>
        <dbReference type="SMART" id="SM00382"/>
    </source>
</evidence>